<evidence type="ECO:0000256" key="1">
    <source>
        <dbReference type="SAM" id="MobiDB-lite"/>
    </source>
</evidence>
<organism evidence="2">
    <name type="scientific">Peromfec virus RodF5_9</name>
    <dbReference type="NCBI Taxonomy" id="2929345"/>
    <lineage>
        <taxon>Viruses</taxon>
        <taxon>Monodnaviria</taxon>
        <taxon>Sangervirae</taxon>
        <taxon>Phixviricota</taxon>
        <taxon>Malgrandaviricetes</taxon>
        <taxon>Petitvirales</taxon>
        <taxon>Microviridae</taxon>
    </lineage>
</organism>
<name>A0A976R5J7_9VIRU</name>
<proteinExistence type="predicted"/>
<accession>A0A976R5J7</accession>
<dbReference type="EMBL" id="OM869680">
    <property type="protein sequence ID" value="UPW41846.1"/>
    <property type="molecule type" value="Genomic_DNA"/>
</dbReference>
<protein>
    <submittedName>
        <fullName evidence="2">Uncharacterized protein</fullName>
    </submittedName>
</protein>
<feature type="region of interest" description="Disordered" evidence="1">
    <location>
        <begin position="149"/>
        <end position="178"/>
    </location>
</feature>
<sequence length="178" mass="19200">MANELIITFSDTYEKHDFDEDLYRDALASDPEYLALLEEYETGNPSARYRRALSYRLRQRRDFLASQVADPRGLQVLGTSSKTSDIIDSLFKGTTPNLSVDASHGAFDIAADVPSESDISSAPIHSIGTSVATLLSPYSHRARSLAASVAQSASDLVQQSRNDGNGSPSVASATEPQS</sequence>
<reference evidence="2" key="1">
    <citation type="submission" date="2022-02" db="EMBL/GenBank/DDBJ databases">
        <title>Towards deciphering the DNA virus diversity associated with rodent species in the families Cricetidae and Heteromyidae.</title>
        <authorList>
            <person name="Lund M."/>
            <person name="Larsen B.B."/>
            <person name="Gryseels S."/>
            <person name="Kraberger S."/>
            <person name="Rowsey D.M."/>
            <person name="Steger L."/>
            <person name="Yule K.M."/>
            <person name="Upham N.S."/>
            <person name="Worobey M."/>
            <person name="Van Doorslaer K."/>
            <person name="Varsani A."/>
        </authorList>
    </citation>
    <scope>NUCLEOTIDE SEQUENCE</scope>
    <source>
        <strain evidence="2">NeonRodF5_9</strain>
    </source>
</reference>
<evidence type="ECO:0000313" key="2">
    <source>
        <dbReference type="EMBL" id="UPW41846.1"/>
    </source>
</evidence>